<dbReference type="SUPFAM" id="SSF53720">
    <property type="entry name" value="ALDH-like"/>
    <property type="match status" value="1"/>
</dbReference>
<evidence type="ECO:0000313" key="6">
    <source>
        <dbReference type="EMBL" id="CAB3763241.1"/>
    </source>
</evidence>
<evidence type="ECO:0000256" key="4">
    <source>
        <dbReference type="RuleBase" id="RU003345"/>
    </source>
</evidence>
<dbReference type="PANTHER" id="PTHR11699">
    <property type="entry name" value="ALDEHYDE DEHYDROGENASE-RELATED"/>
    <property type="match status" value="1"/>
</dbReference>
<protein>
    <submittedName>
        <fullName evidence="6">Geranial dehydrogenase</fullName>
        <ecNumber evidence="6">1.2.1.86</ecNumber>
    </submittedName>
</protein>
<dbReference type="Gene3D" id="3.40.309.10">
    <property type="entry name" value="Aldehyde Dehydrogenase, Chain A, domain 2"/>
    <property type="match status" value="1"/>
</dbReference>
<dbReference type="Proteomes" id="UP000494363">
    <property type="component" value="Unassembled WGS sequence"/>
</dbReference>
<dbReference type="PROSITE" id="PS00687">
    <property type="entry name" value="ALDEHYDE_DEHYDR_GLU"/>
    <property type="match status" value="1"/>
</dbReference>
<proteinExistence type="inferred from homology"/>
<feature type="active site" evidence="3">
    <location>
        <position position="187"/>
    </location>
</feature>
<dbReference type="InterPro" id="IPR016161">
    <property type="entry name" value="Ald_DH/histidinol_DH"/>
</dbReference>
<accession>A0A6J5ED52</accession>
<dbReference type="EC" id="1.2.1.86" evidence="6"/>
<evidence type="ECO:0000256" key="3">
    <source>
        <dbReference type="PROSITE-ProRule" id="PRU10007"/>
    </source>
</evidence>
<dbReference type="EMBL" id="CADIKH010000021">
    <property type="protein sequence ID" value="CAB3763241.1"/>
    <property type="molecule type" value="Genomic_DNA"/>
</dbReference>
<evidence type="ECO:0000313" key="7">
    <source>
        <dbReference type="Proteomes" id="UP000494363"/>
    </source>
</evidence>
<evidence type="ECO:0000256" key="1">
    <source>
        <dbReference type="ARBA" id="ARBA00009986"/>
    </source>
</evidence>
<dbReference type="CDD" id="cd07106">
    <property type="entry name" value="ALDH_AldA-AAD23400"/>
    <property type="match status" value="1"/>
</dbReference>
<dbReference type="Gene3D" id="3.40.605.10">
    <property type="entry name" value="Aldehyde Dehydrogenase, Chain A, domain 1"/>
    <property type="match status" value="1"/>
</dbReference>
<dbReference type="InterPro" id="IPR015590">
    <property type="entry name" value="Aldehyde_DH_dom"/>
</dbReference>
<dbReference type="InterPro" id="IPR016162">
    <property type="entry name" value="Ald_DH_N"/>
</dbReference>
<keyword evidence="2 4" id="KW-0560">Oxidoreductase</keyword>
<reference evidence="6 7" key="1">
    <citation type="submission" date="2020-04" db="EMBL/GenBank/DDBJ databases">
        <authorList>
            <person name="De Canck E."/>
        </authorList>
    </citation>
    <scope>NUCLEOTIDE SEQUENCE [LARGE SCALE GENOMIC DNA]</scope>
    <source>
        <strain evidence="6 7">LMG 29542</strain>
    </source>
</reference>
<dbReference type="GO" id="GO:0034832">
    <property type="term" value="F:geranial dehydrogenase activity"/>
    <property type="evidence" value="ECO:0007669"/>
    <property type="project" value="UniProtKB-EC"/>
</dbReference>
<comment type="similarity">
    <text evidence="1 4">Belongs to the aldehyde dehydrogenase family.</text>
</comment>
<evidence type="ECO:0000259" key="5">
    <source>
        <dbReference type="Pfam" id="PF00171"/>
    </source>
</evidence>
<dbReference type="InterPro" id="IPR016163">
    <property type="entry name" value="Ald_DH_C"/>
</dbReference>
<sequence>MGKTQFADRGAHLNALADALDKRADEWARLLTREQGKPLVASRQEIDRSIAFLRYNSTLAMPHKTLRDNETGHVVETREPLGVVVAIAPWNSPVWLLMMKIAPALLSGNTLVAKPAPTTPLSTLFLGEIASSVLPRGVLNVITCGNDLAEKLTCHPDVAKVSFTGSTRTGVRVLQNASNTLKRVTLELGGNDAAIVLDDVNIDEVAPKVFMAAMANSGQICFAAKRVYAPRAIYDRLCDALAALAKKAVVGNGMEPSTQLGPIQNRAQYERVKDLIEDSRRQGTIIAGGTPLDGPGYFIPPTIVRDLPDDARLVREEQFGPVLPVLAYDDVDELIERVNDTEYGLAGTIWAKDTERAFEIARRVDTGTMWINCFMNLSFDVPIGGAKQSGMGWQLGQQGLEEFTQLKIISMVR</sequence>
<dbReference type="AlphaFoldDB" id="A0A6J5ED52"/>
<dbReference type="InterPro" id="IPR044086">
    <property type="entry name" value="LUC3-like"/>
</dbReference>
<keyword evidence="7" id="KW-1185">Reference proteome</keyword>
<feature type="domain" description="Aldehyde dehydrogenase" evidence="5">
    <location>
        <begin position="2"/>
        <end position="409"/>
    </location>
</feature>
<organism evidence="6 7">
    <name type="scientific">Paraburkholderia humisilvae</name>
    <dbReference type="NCBI Taxonomy" id="627669"/>
    <lineage>
        <taxon>Bacteria</taxon>
        <taxon>Pseudomonadati</taxon>
        <taxon>Pseudomonadota</taxon>
        <taxon>Betaproteobacteria</taxon>
        <taxon>Burkholderiales</taxon>
        <taxon>Burkholderiaceae</taxon>
        <taxon>Paraburkholderia</taxon>
    </lineage>
</organism>
<dbReference type="FunFam" id="3.40.309.10:FF:000009">
    <property type="entry name" value="Aldehyde dehydrogenase A"/>
    <property type="match status" value="1"/>
</dbReference>
<dbReference type="InterPro" id="IPR029510">
    <property type="entry name" value="Ald_DH_CS_GLU"/>
</dbReference>
<dbReference type="RefSeq" id="WP_246355983.1">
    <property type="nucleotide sequence ID" value="NZ_CADIKH010000021.1"/>
</dbReference>
<evidence type="ECO:0000256" key="2">
    <source>
        <dbReference type="ARBA" id="ARBA00023002"/>
    </source>
</evidence>
<name>A0A6J5ED52_9BURK</name>
<gene>
    <name evidence="6" type="primary">geoB</name>
    <name evidence="6" type="ORF">LMG29542_04550</name>
</gene>
<dbReference type="Pfam" id="PF00171">
    <property type="entry name" value="Aldedh"/>
    <property type="match status" value="1"/>
</dbReference>